<dbReference type="SMART" id="SM00442">
    <property type="entry name" value="FGF"/>
    <property type="match status" value="1"/>
</dbReference>
<evidence type="ECO:0000256" key="1">
    <source>
        <dbReference type="ARBA" id="ARBA00007936"/>
    </source>
</evidence>
<gene>
    <name evidence="3" type="primary">AVEN_217124_1</name>
    <name evidence="3" type="ORF">CDAR_249791</name>
</gene>
<dbReference type="CDD" id="cd00058">
    <property type="entry name" value="beta-trefoil_FGF"/>
    <property type="match status" value="1"/>
</dbReference>
<evidence type="ECO:0000313" key="3">
    <source>
        <dbReference type="EMBL" id="GIY61182.1"/>
    </source>
</evidence>
<reference evidence="3 4" key="1">
    <citation type="submission" date="2021-06" db="EMBL/GenBank/DDBJ databases">
        <title>Caerostris darwini draft genome.</title>
        <authorList>
            <person name="Kono N."/>
            <person name="Arakawa K."/>
        </authorList>
    </citation>
    <scope>NUCLEOTIDE SEQUENCE [LARGE SCALE GENOMIC DNA]</scope>
</reference>
<accession>A0AAV4UTQ0</accession>
<dbReference type="Pfam" id="PF00167">
    <property type="entry name" value="FGF"/>
    <property type="match status" value="1"/>
</dbReference>
<comment type="caution">
    <text evidence="3">The sequence shown here is derived from an EMBL/GenBank/DDBJ whole genome shotgun (WGS) entry which is preliminary data.</text>
</comment>
<dbReference type="Proteomes" id="UP001054837">
    <property type="component" value="Unassembled WGS sequence"/>
</dbReference>
<keyword evidence="2" id="KW-0732">Signal</keyword>
<sequence length="146" mass="16796">MAWLLWWWLLSIICVADCIRDIRKMSQTRKGFLRCRTGVTLEMYPDGVVNGTRGKGGKYALLQINVRTRKSVIFFGVRSKQYLCMSNSGMLYGDIYHDCNFDNAVKVMAYGQGNCSKFGCLMVHNTENSHHENRVDLRQFVTLPTK</sequence>
<dbReference type="PANTHER" id="PTHR11486">
    <property type="entry name" value="FIBROBLAST GROWTH FACTOR"/>
    <property type="match status" value="1"/>
</dbReference>
<name>A0AAV4UTQ0_9ARAC</name>
<dbReference type="SUPFAM" id="SSF50353">
    <property type="entry name" value="Cytokine"/>
    <property type="match status" value="1"/>
</dbReference>
<dbReference type="Gene3D" id="2.80.10.50">
    <property type="match status" value="1"/>
</dbReference>
<dbReference type="GO" id="GO:0008083">
    <property type="term" value="F:growth factor activity"/>
    <property type="evidence" value="ECO:0007669"/>
    <property type="project" value="InterPro"/>
</dbReference>
<organism evidence="3 4">
    <name type="scientific">Caerostris darwini</name>
    <dbReference type="NCBI Taxonomy" id="1538125"/>
    <lineage>
        <taxon>Eukaryota</taxon>
        <taxon>Metazoa</taxon>
        <taxon>Ecdysozoa</taxon>
        <taxon>Arthropoda</taxon>
        <taxon>Chelicerata</taxon>
        <taxon>Arachnida</taxon>
        <taxon>Araneae</taxon>
        <taxon>Araneomorphae</taxon>
        <taxon>Entelegynae</taxon>
        <taxon>Araneoidea</taxon>
        <taxon>Araneidae</taxon>
        <taxon>Caerostris</taxon>
    </lineage>
</organism>
<evidence type="ECO:0000256" key="2">
    <source>
        <dbReference type="SAM" id="SignalP"/>
    </source>
</evidence>
<dbReference type="InterPro" id="IPR008996">
    <property type="entry name" value="IL1/FGF"/>
</dbReference>
<dbReference type="InterPro" id="IPR002209">
    <property type="entry name" value="Fibroblast_GF_fam"/>
</dbReference>
<evidence type="ECO:0000313" key="4">
    <source>
        <dbReference type="Proteomes" id="UP001054837"/>
    </source>
</evidence>
<dbReference type="EMBL" id="BPLQ01011925">
    <property type="protein sequence ID" value="GIY61182.1"/>
    <property type="molecule type" value="Genomic_DNA"/>
</dbReference>
<dbReference type="AlphaFoldDB" id="A0AAV4UTQ0"/>
<evidence type="ECO:0008006" key="5">
    <source>
        <dbReference type="Google" id="ProtNLM"/>
    </source>
</evidence>
<comment type="similarity">
    <text evidence="1">Belongs to the heparin-binding growth factors family.</text>
</comment>
<protein>
    <recommendedName>
        <fullName evidence="5">Fibroblast growth factor</fullName>
    </recommendedName>
</protein>
<proteinExistence type="inferred from homology"/>
<dbReference type="InterPro" id="IPR056378">
    <property type="entry name" value="Let-756-like_FGF"/>
</dbReference>
<keyword evidence="4" id="KW-1185">Reference proteome</keyword>
<feature type="signal peptide" evidence="2">
    <location>
        <begin position="1"/>
        <end position="18"/>
    </location>
</feature>
<feature type="chain" id="PRO_5043539959" description="Fibroblast growth factor" evidence="2">
    <location>
        <begin position="19"/>
        <end position="146"/>
    </location>
</feature>